<organism evidence="5 6">
    <name type="scientific">Desulfosoma caldarium</name>
    <dbReference type="NCBI Taxonomy" id="610254"/>
    <lineage>
        <taxon>Bacteria</taxon>
        <taxon>Pseudomonadati</taxon>
        <taxon>Thermodesulfobacteriota</taxon>
        <taxon>Syntrophobacteria</taxon>
        <taxon>Syntrophobacterales</taxon>
        <taxon>Syntrophobacteraceae</taxon>
        <taxon>Desulfosoma</taxon>
    </lineage>
</organism>
<feature type="domain" description="Methyltransferase" evidence="4">
    <location>
        <begin position="49"/>
        <end position="141"/>
    </location>
</feature>
<dbReference type="SUPFAM" id="SSF53335">
    <property type="entry name" value="S-adenosyl-L-methionine-dependent methyltransferases"/>
    <property type="match status" value="1"/>
</dbReference>
<proteinExistence type="predicted"/>
<accession>A0A3N1UDU3</accession>
<dbReference type="PANTHER" id="PTHR43464">
    <property type="entry name" value="METHYLTRANSFERASE"/>
    <property type="match status" value="1"/>
</dbReference>
<name>A0A3N1UDU3_9BACT</name>
<dbReference type="InterPro" id="IPR029063">
    <property type="entry name" value="SAM-dependent_MTases_sf"/>
</dbReference>
<dbReference type="InterPro" id="IPR008854">
    <property type="entry name" value="TPMT"/>
</dbReference>
<dbReference type="RefSeq" id="WP_123291554.1">
    <property type="nucleotide sequence ID" value="NZ_RJVA01000017.1"/>
</dbReference>
<reference evidence="5 6" key="1">
    <citation type="submission" date="2018-11" db="EMBL/GenBank/DDBJ databases">
        <title>Genomic Encyclopedia of Type Strains, Phase IV (KMG-IV): sequencing the most valuable type-strain genomes for metagenomic binning, comparative biology and taxonomic classification.</title>
        <authorList>
            <person name="Goeker M."/>
        </authorList>
    </citation>
    <scope>NUCLEOTIDE SEQUENCE [LARGE SCALE GENOMIC DNA]</scope>
    <source>
        <strain evidence="5 6">DSM 22027</strain>
    </source>
</reference>
<gene>
    <name evidence="5" type="ORF">EDC27_3119</name>
</gene>
<dbReference type="PANTHER" id="PTHR43464:SF19">
    <property type="entry name" value="UBIQUINONE BIOSYNTHESIS O-METHYLTRANSFERASE, MITOCHONDRIAL"/>
    <property type="match status" value="1"/>
</dbReference>
<keyword evidence="1 5" id="KW-0489">Methyltransferase</keyword>
<sequence>MWQRLRDRILRSRWGFEWLYLRGKTPWDTGITPPEVMEFLAHTPPGRALDLGCGTGTNAITLARHGWQVTGVDFSPQAIRRARRKAASAGLTIAFYVADVTNLATLQGPYDYVLDIGCLFALSQDGRRRYARELERLTAPGAWYMLYAWLPRPWRGGLWGISVNEVESLFGGEFTRERYVIGEEKGHPSAWYWYRRKSSMG</sequence>
<keyword evidence="3" id="KW-0949">S-adenosyl-L-methionine</keyword>
<evidence type="ECO:0000256" key="2">
    <source>
        <dbReference type="ARBA" id="ARBA00022679"/>
    </source>
</evidence>
<dbReference type="Pfam" id="PF13649">
    <property type="entry name" value="Methyltransf_25"/>
    <property type="match status" value="1"/>
</dbReference>
<dbReference type="EMBL" id="RJVA01000017">
    <property type="protein sequence ID" value="ROQ89582.1"/>
    <property type="molecule type" value="Genomic_DNA"/>
</dbReference>
<keyword evidence="2 5" id="KW-0808">Transferase</keyword>
<dbReference type="PROSITE" id="PS51585">
    <property type="entry name" value="SAM_MT_TPMT"/>
    <property type="match status" value="1"/>
</dbReference>
<evidence type="ECO:0000313" key="6">
    <source>
        <dbReference type="Proteomes" id="UP000276223"/>
    </source>
</evidence>
<evidence type="ECO:0000259" key="4">
    <source>
        <dbReference type="Pfam" id="PF13649"/>
    </source>
</evidence>
<protein>
    <submittedName>
        <fullName evidence="5">Methyltransferase family protein</fullName>
    </submittedName>
</protein>
<dbReference type="Proteomes" id="UP000276223">
    <property type="component" value="Unassembled WGS sequence"/>
</dbReference>
<dbReference type="GO" id="GO:0032259">
    <property type="term" value="P:methylation"/>
    <property type="evidence" value="ECO:0007669"/>
    <property type="project" value="UniProtKB-KW"/>
</dbReference>
<evidence type="ECO:0000313" key="5">
    <source>
        <dbReference type="EMBL" id="ROQ89582.1"/>
    </source>
</evidence>
<keyword evidence="6" id="KW-1185">Reference proteome</keyword>
<evidence type="ECO:0000256" key="3">
    <source>
        <dbReference type="ARBA" id="ARBA00022691"/>
    </source>
</evidence>
<dbReference type="GO" id="GO:0008757">
    <property type="term" value="F:S-adenosylmethionine-dependent methyltransferase activity"/>
    <property type="evidence" value="ECO:0007669"/>
    <property type="project" value="InterPro"/>
</dbReference>
<dbReference type="AlphaFoldDB" id="A0A3N1UDU3"/>
<evidence type="ECO:0000256" key="1">
    <source>
        <dbReference type="ARBA" id="ARBA00022603"/>
    </source>
</evidence>
<dbReference type="Gene3D" id="3.40.50.150">
    <property type="entry name" value="Vaccinia Virus protein VP39"/>
    <property type="match status" value="1"/>
</dbReference>
<dbReference type="OrthoDB" id="5298787at2"/>
<dbReference type="InterPro" id="IPR041698">
    <property type="entry name" value="Methyltransf_25"/>
</dbReference>
<comment type="caution">
    <text evidence="5">The sequence shown here is derived from an EMBL/GenBank/DDBJ whole genome shotgun (WGS) entry which is preliminary data.</text>
</comment>
<dbReference type="CDD" id="cd02440">
    <property type="entry name" value="AdoMet_MTases"/>
    <property type="match status" value="1"/>
</dbReference>